<evidence type="ECO:0000313" key="6">
    <source>
        <dbReference type="Proteomes" id="UP000249260"/>
    </source>
</evidence>
<feature type="transmembrane region" description="Helical" evidence="3">
    <location>
        <begin position="216"/>
        <end position="236"/>
    </location>
</feature>
<dbReference type="OrthoDB" id="3180815at2"/>
<feature type="transmembrane region" description="Helical" evidence="3">
    <location>
        <begin position="273"/>
        <end position="293"/>
    </location>
</feature>
<organism evidence="5 6">
    <name type="scientific">Paenibacillus montanisoli</name>
    <dbReference type="NCBI Taxonomy" id="2081970"/>
    <lineage>
        <taxon>Bacteria</taxon>
        <taxon>Bacillati</taxon>
        <taxon>Bacillota</taxon>
        <taxon>Bacilli</taxon>
        <taxon>Bacillales</taxon>
        <taxon>Paenibacillaceae</taxon>
        <taxon>Paenibacillus</taxon>
    </lineage>
</organism>
<dbReference type="InterPro" id="IPR000620">
    <property type="entry name" value="EamA_dom"/>
</dbReference>
<evidence type="ECO:0000313" key="5">
    <source>
        <dbReference type="EMBL" id="RAP78044.1"/>
    </source>
</evidence>
<evidence type="ECO:0000256" key="3">
    <source>
        <dbReference type="SAM" id="Phobius"/>
    </source>
</evidence>
<dbReference type="Pfam" id="PF00892">
    <property type="entry name" value="EamA"/>
    <property type="match status" value="2"/>
</dbReference>
<reference evidence="5 6" key="1">
    <citation type="submission" date="2018-06" db="EMBL/GenBank/DDBJ databases">
        <title>Paenibacillus montanisoli sp. nov., isolated from mountain area soil.</title>
        <authorList>
            <person name="Wu M."/>
        </authorList>
    </citation>
    <scope>NUCLEOTIDE SEQUENCE [LARGE SCALE GENOMIC DNA]</scope>
    <source>
        <strain evidence="5 6">RA17</strain>
    </source>
</reference>
<evidence type="ECO:0000256" key="2">
    <source>
        <dbReference type="ARBA" id="ARBA00007362"/>
    </source>
</evidence>
<feature type="domain" description="EamA" evidence="4">
    <location>
        <begin position="11"/>
        <end position="143"/>
    </location>
</feature>
<gene>
    <name evidence="5" type="ORF">DL346_06250</name>
</gene>
<keyword evidence="3" id="KW-0812">Transmembrane</keyword>
<dbReference type="Proteomes" id="UP000249260">
    <property type="component" value="Unassembled WGS sequence"/>
</dbReference>
<keyword evidence="3" id="KW-0472">Membrane</keyword>
<keyword evidence="3" id="KW-1133">Transmembrane helix</keyword>
<comment type="caution">
    <text evidence="5">The sequence shown here is derived from an EMBL/GenBank/DDBJ whole genome shotgun (WGS) entry which is preliminary data.</text>
</comment>
<sequence>MRTHSQWLYRLMMICGAGLLGVSATLVDYLYEAGYSIPDLTNVQYQLAVIGLWLGVFVSYRKLKRIPRRRDLLYMAVTGAAAAGGIVFYFQSLRLLPVSLAIILLFQFTWMVPIIDSIVKRKRPSMQKITGSAVILIGTVLAVGLDWPQLKEASAGAAAVGLAAAFCFAISLYVPEYMKHDSPVIVRAAITLTFSAAAVLPVFPPEYVISGVFKDGLLWWGLLLAVIGQVIPNLFMLSAIPKIGGRTAGVLGAAELPVTLLSANLILGESMSWLRWFGAAIIVIGIFCSEFRFGAWSIGSKPSESVDSPLS</sequence>
<feature type="transmembrane region" description="Helical" evidence="3">
    <location>
        <begin position="129"/>
        <end position="147"/>
    </location>
</feature>
<dbReference type="InterPro" id="IPR037185">
    <property type="entry name" value="EmrE-like"/>
</dbReference>
<feature type="transmembrane region" description="Helical" evidence="3">
    <location>
        <begin position="7"/>
        <end position="31"/>
    </location>
</feature>
<proteinExistence type="inferred from homology"/>
<dbReference type="SUPFAM" id="SSF103481">
    <property type="entry name" value="Multidrug resistance efflux transporter EmrE"/>
    <property type="match status" value="2"/>
</dbReference>
<feature type="transmembrane region" description="Helical" evidence="3">
    <location>
        <begin position="184"/>
        <end position="204"/>
    </location>
</feature>
<evidence type="ECO:0000259" key="4">
    <source>
        <dbReference type="Pfam" id="PF00892"/>
    </source>
</evidence>
<evidence type="ECO:0000256" key="1">
    <source>
        <dbReference type="ARBA" id="ARBA00004127"/>
    </source>
</evidence>
<name>A0A328UCK3_9BACL</name>
<keyword evidence="6" id="KW-1185">Reference proteome</keyword>
<dbReference type="PANTHER" id="PTHR22911">
    <property type="entry name" value="ACYL-MALONYL CONDENSING ENZYME-RELATED"/>
    <property type="match status" value="1"/>
</dbReference>
<feature type="transmembrane region" description="Helical" evidence="3">
    <location>
        <begin position="96"/>
        <end position="117"/>
    </location>
</feature>
<comment type="subcellular location">
    <subcellularLocation>
        <location evidence="1">Endomembrane system</location>
        <topology evidence="1">Multi-pass membrane protein</topology>
    </subcellularLocation>
</comment>
<dbReference type="EMBL" id="QLUW01000001">
    <property type="protein sequence ID" value="RAP78044.1"/>
    <property type="molecule type" value="Genomic_DNA"/>
</dbReference>
<dbReference type="RefSeq" id="WP_112881169.1">
    <property type="nucleotide sequence ID" value="NZ_QLUW01000001.1"/>
</dbReference>
<feature type="transmembrane region" description="Helical" evidence="3">
    <location>
        <begin position="153"/>
        <end position="172"/>
    </location>
</feature>
<comment type="similarity">
    <text evidence="2">Belongs to the EamA transporter family.</text>
</comment>
<protein>
    <recommendedName>
        <fullName evidence="4">EamA domain-containing protein</fullName>
    </recommendedName>
</protein>
<feature type="domain" description="EamA" evidence="4">
    <location>
        <begin position="159"/>
        <end position="288"/>
    </location>
</feature>
<dbReference type="GO" id="GO:0016020">
    <property type="term" value="C:membrane"/>
    <property type="evidence" value="ECO:0007669"/>
    <property type="project" value="InterPro"/>
</dbReference>
<feature type="transmembrane region" description="Helical" evidence="3">
    <location>
        <begin position="72"/>
        <end position="90"/>
    </location>
</feature>
<dbReference type="AlphaFoldDB" id="A0A328UCK3"/>
<accession>A0A328UCK3</accession>
<dbReference type="PANTHER" id="PTHR22911:SF137">
    <property type="entry name" value="SOLUTE CARRIER FAMILY 35 MEMBER G2-RELATED"/>
    <property type="match status" value="1"/>
</dbReference>
<feature type="transmembrane region" description="Helical" evidence="3">
    <location>
        <begin position="43"/>
        <end position="60"/>
    </location>
</feature>